<sequence>MMGWLFGGLIKQFEGAAKKLVRESSKEIANLFDDKLYPLADKLDYIAQESINHAIERIEELESKAKVDIEYLLNTADEKIKHQLEEINNIRERFLTETVSKSNFYIENRINQMSLAVMQAISLSQNSIEQSLERIEYLENKLFQDANQIVDKISELIDGKFELIRNELKKYLVHGLPSPLDKCRQRLKIAWKPGGLFSDVELYELSECYELSKLDENTSIDEVLKIYGQLQQNAAMMAALVRNSPELKNRAIKDWIKYGLLCNFWRNIMNNYDFKNNLISEDKSSQILLIDKQ</sequence>
<keyword evidence="2" id="KW-1185">Reference proteome</keyword>
<protein>
    <submittedName>
        <fullName evidence="1">Uncharacterized protein</fullName>
    </submittedName>
</protein>
<name>A0ABN6QC02_NOSCO</name>
<evidence type="ECO:0000313" key="1">
    <source>
        <dbReference type="EMBL" id="BDI19487.1"/>
    </source>
</evidence>
<dbReference type="EMBL" id="AP025732">
    <property type="protein sequence ID" value="BDI19487.1"/>
    <property type="molecule type" value="Genomic_DNA"/>
</dbReference>
<dbReference type="Proteomes" id="UP001055453">
    <property type="component" value="Chromosome"/>
</dbReference>
<reference evidence="1" key="1">
    <citation type="submission" date="2022-04" db="EMBL/GenBank/DDBJ databases">
        <title>Complete genome sequence of a cyanobacterium, Nostoc sp. SO-36, isolated in Antarctica.</title>
        <authorList>
            <person name="Kanesaki Y."/>
            <person name="Effendi D."/>
            <person name="Sakamoto T."/>
            <person name="Ohtani S."/>
            <person name="Awai K."/>
        </authorList>
    </citation>
    <scope>NUCLEOTIDE SEQUENCE</scope>
    <source>
        <strain evidence="1">SO-36</strain>
    </source>
</reference>
<organism evidence="1 2">
    <name type="scientific">Nostoc cf. commune SO-36</name>
    <dbReference type="NCBI Taxonomy" id="449208"/>
    <lineage>
        <taxon>Bacteria</taxon>
        <taxon>Bacillati</taxon>
        <taxon>Cyanobacteriota</taxon>
        <taxon>Cyanophyceae</taxon>
        <taxon>Nostocales</taxon>
        <taxon>Nostocaceae</taxon>
        <taxon>Nostoc</taxon>
    </lineage>
</organism>
<accession>A0ABN6QC02</accession>
<gene>
    <name evidence="1" type="ORF">ANSO36C_52890</name>
</gene>
<evidence type="ECO:0000313" key="2">
    <source>
        <dbReference type="Proteomes" id="UP001055453"/>
    </source>
</evidence>
<dbReference type="RefSeq" id="WP_251956987.1">
    <property type="nucleotide sequence ID" value="NZ_AP025732.1"/>
</dbReference>
<proteinExistence type="predicted"/>